<evidence type="ECO:0000256" key="1">
    <source>
        <dbReference type="ARBA" id="ARBA00009156"/>
    </source>
</evidence>
<dbReference type="AlphaFoldDB" id="A0A9D1WBC7"/>
<keyword evidence="4 7" id="KW-0418">Kinase</keyword>
<dbReference type="Gene3D" id="3.30.420.40">
    <property type="match status" value="2"/>
</dbReference>
<sequence length="503" mass="54382">MTSSNPLVLGIDQSTQGTKALLLDEQGHLIAKCSRPHQQIINEKGYVEHDLNEIYTNVCGVVADLIAQDPSYAQRITCVGLSVQRETVGAWRKSTLEPLYHAIVWQCGRGAAFVAQPEIKDAAPYIRETTGLELSEFFSAAKLAWLFDNVPEIRAAAEADDLCVGNIDTFLVHKLTHGKTFATEPSNASRTQLMDIRKLAWDAKLCELFHVDTKALAPIWDSDSDFGSTDFEGVLPQPITIHAAIGDSQGALFGQGCLKSGQTKTTYGTGSSIMMNAGTEVVPCEHGIVNSVGWRRGGNTTYVLEGNINYSAGVISYLKDDLGLISSPAETEELALAANPQDQCYFVPALSGLGAPHFNSDARGTIVGMSRLTTKKELVRAALDSIAYQVNDVVELIRKSSRAATGIDVSILSVDGGATMNRYLMQFQSDLLQLPLKVPADAELSGMGAAIMAGIAQGVYQEEILGTERVKARYEPKMNDATRCNKIEHWHHAVATAIAHGNK</sequence>
<keyword evidence="2 7" id="KW-0808">Transferase</keyword>
<keyword evidence="5" id="KW-0067">ATP-binding</keyword>
<evidence type="ECO:0000256" key="3">
    <source>
        <dbReference type="ARBA" id="ARBA00022741"/>
    </source>
</evidence>
<reference evidence="10" key="2">
    <citation type="submission" date="2021-04" db="EMBL/GenBank/DDBJ databases">
        <authorList>
            <person name="Gilroy R."/>
        </authorList>
    </citation>
    <scope>NUCLEOTIDE SEQUENCE</scope>
    <source>
        <strain evidence="10">USASDec5-558</strain>
    </source>
</reference>
<name>A0A9D1WBC7_9GAMM</name>
<evidence type="ECO:0000256" key="7">
    <source>
        <dbReference type="RuleBase" id="RU003733"/>
    </source>
</evidence>
<dbReference type="GO" id="GO:0004370">
    <property type="term" value="F:glycerol kinase activity"/>
    <property type="evidence" value="ECO:0007669"/>
    <property type="project" value="TreeGrafter"/>
</dbReference>
<dbReference type="SUPFAM" id="SSF53067">
    <property type="entry name" value="Actin-like ATPase domain"/>
    <property type="match status" value="2"/>
</dbReference>
<evidence type="ECO:0000313" key="11">
    <source>
        <dbReference type="Proteomes" id="UP000886829"/>
    </source>
</evidence>
<dbReference type="PANTHER" id="PTHR10196">
    <property type="entry name" value="SUGAR KINASE"/>
    <property type="match status" value="1"/>
</dbReference>
<dbReference type="PANTHER" id="PTHR10196:SF69">
    <property type="entry name" value="GLYCEROL KINASE"/>
    <property type="match status" value="1"/>
</dbReference>
<dbReference type="InterPro" id="IPR043129">
    <property type="entry name" value="ATPase_NBD"/>
</dbReference>
<accession>A0A9D1WBC7</accession>
<dbReference type="InterPro" id="IPR000577">
    <property type="entry name" value="Carb_kinase_FGGY"/>
</dbReference>
<dbReference type="InterPro" id="IPR018483">
    <property type="entry name" value="Carb_kinase_FGGY_CS"/>
</dbReference>
<dbReference type="GO" id="GO:0019563">
    <property type="term" value="P:glycerol catabolic process"/>
    <property type="evidence" value="ECO:0007669"/>
    <property type="project" value="TreeGrafter"/>
</dbReference>
<organism evidence="10 11">
    <name type="scientific">Candidatus Anaerobiospirillum pullistercoris</name>
    <dbReference type="NCBI Taxonomy" id="2838452"/>
    <lineage>
        <taxon>Bacteria</taxon>
        <taxon>Pseudomonadati</taxon>
        <taxon>Pseudomonadota</taxon>
        <taxon>Gammaproteobacteria</taxon>
        <taxon>Aeromonadales</taxon>
        <taxon>Succinivibrionaceae</taxon>
        <taxon>Anaerobiospirillum</taxon>
    </lineage>
</organism>
<dbReference type="PROSITE" id="PS00933">
    <property type="entry name" value="FGGY_KINASES_1"/>
    <property type="match status" value="1"/>
</dbReference>
<evidence type="ECO:0000259" key="8">
    <source>
        <dbReference type="Pfam" id="PF00370"/>
    </source>
</evidence>
<dbReference type="Pfam" id="PF02782">
    <property type="entry name" value="FGGY_C"/>
    <property type="match status" value="1"/>
</dbReference>
<dbReference type="Proteomes" id="UP000886829">
    <property type="component" value="Unassembled WGS sequence"/>
</dbReference>
<reference evidence="10" key="1">
    <citation type="journal article" date="2021" name="PeerJ">
        <title>Extensive microbial diversity within the chicken gut microbiome revealed by metagenomics and culture.</title>
        <authorList>
            <person name="Gilroy R."/>
            <person name="Ravi A."/>
            <person name="Getino M."/>
            <person name="Pursley I."/>
            <person name="Horton D.L."/>
            <person name="Alikhan N.F."/>
            <person name="Baker D."/>
            <person name="Gharbi K."/>
            <person name="Hall N."/>
            <person name="Watson M."/>
            <person name="Adriaenssens E.M."/>
            <person name="Foster-Nyarko E."/>
            <person name="Jarju S."/>
            <person name="Secka A."/>
            <person name="Antonio M."/>
            <person name="Oren A."/>
            <person name="Chaudhuri R.R."/>
            <person name="La Ragione R."/>
            <person name="Hildebrand F."/>
            <person name="Pallen M.J."/>
        </authorList>
    </citation>
    <scope>NUCLEOTIDE SEQUENCE</scope>
    <source>
        <strain evidence="10">USASDec5-558</strain>
    </source>
</reference>
<evidence type="ECO:0000256" key="4">
    <source>
        <dbReference type="ARBA" id="ARBA00022777"/>
    </source>
</evidence>
<dbReference type="CDD" id="cd07769">
    <property type="entry name" value="ASKHA_NBD_FGGY_GK"/>
    <property type="match status" value="1"/>
</dbReference>
<dbReference type="PIRSF" id="PIRSF000538">
    <property type="entry name" value="GlpK"/>
    <property type="match status" value="1"/>
</dbReference>
<comment type="caution">
    <text evidence="10">The sequence shown here is derived from an EMBL/GenBank/DDBJ whole genome shotgun (WGS) entry which is preliminary data.</text>
</comment>
<keyword evidence="3" id="KW-0547">Nucleotide-binding</keyword>
<evidence type="ECO:0000256" key="5">
    <source>
        <dbReference type="ARBA" id="ARBA00022840"/>
    </source>
</evidence>
<dbReference type="InterPro" id="IPR018484">
    <property type="entry name" value="FGGY_N"/>
</dbReference>
<evidence type="ECO:0000313" key="10">
    <source>
        <dbReference type="EMBL" id="HIX56011.1"/>
    </source>
</evidence>
<proteinExistence type="inferred from homology"/>
<dbReference type="PROSITE" id="PS00445">
    <property type="entry name" value="FGGY_KINASES_2"/>
    <property type="match status" value="1"/>
</dbReference>
<feature type="domain" description="Carbohydrate kinase FGGY N-terminal" evidence="8">
    <location>
        <begin position="8"/>
        <end position="254"/>
    </location>
</feature>
<dbReference type="InterPro" id="IPR018485">
    <property type="entry name" value="FGGY_C"/>
</dbReference>
<evidence type="ECO:0000259" key="9">
    <source>
        <dbReference type="Pfam" id="PF02782"/>
    </source>
</evidence>
<dbReference type="GO" id="GO:0005524">
    <property type="term" value="F:ATP binding"/>
    <property type="evidence" value="ECO:0007669"/>
    <property type="project" value="UniProtKB-KW"/>
</dbReference>
<feature type="domain" description="Carbohydrate kinase FGGY C-terminal" evidence="9">
    <location>
        <begin position="265"/>
        <end position="456"/>
    </location>
</feature>
<dbReference type="Pfam" id="PF00370">
    <property type="entry name" value="FGGY_N"/>
    <property type="match status" value="1"/>
</dbReference>
<evidence type="ECO:0000256" key="6">
    <source>
        <dbReference type="ARBA" id="ARBA00043149"/>
    </source>
</evidence>
<dbReference type="GO" id="GO:0005829">
    <property type="term" value="C:cytosol"/>
    <property type="evidence" value="ECO:0007669"/>
    <property type="project" value="TreeGrafter"/>
</dbReference>
<protein>
    <recommendedName>
        <fullName evidence="6">ATP:glycerol 3-phosphotransferase</fullName>
    </recommendedName>
</protein>
<gene>
    <name evidence="10" type="ORF">H9850_00885</name>
</gene>
<evidence type="ECO:0000256" key="2">
    <source>
        <dbReference type="ARBA" id="ARBA00022679"/>
    </source>
</evidence>
<dbReference type="EMBL" id="DXEV01000019">
    <property type="protein sequence ID" value="HIX56011.1"/>
    <property type="molecule type" value="Genomic_DNA"/>
</dbReference>
<comment type="similarity">
    <text evidence="1 7">Belongs to the FGGY kinase family.</text>
</comment>